<evidence type="ECO:0000313" key="2">
    <source>
        <dbReference type="Proteomes" id="UP000800235"/>
    </source>
</evidence>
<dbReference type="AlphaFoldDB" id="A0A9P4P4U1"/>
<accession>A0A9P4P4U1</accession>
<evidence type="ECO:0000313" key="1">
    <source>
        <dbReference type="EMBL" id="KAF2436556.1"/>
    </source>
</evidence>
<feature type="non-terminal residue" evidence="1">
    <location>
        <position position="148"/>
    </location>
</feature>
<sequence>MNYTANCAICNGPGEPECPCEGRRLEVAIEQAEKKWIESWIAKIREWVTNAAINAITTMYNKKKEVRKAQHMEYLHSLPYWPIYEQYRGRPPLHPHLIAQLQQQIADASVDFKRGIDADWKACVVRYPEVLNHFYSQVDVQMPRQAQP</sequence>
<name>A0A9P4P4U1_9PEZI</name>
<reference evidence="1" key="1">
    <citation type="journal article" date="2020" name="Stud. Mycol.">
        <title>101 Dothideomycetes genomes: a test case for predicting lifestyles and emergence of pathogens.</title>
        <authorList>
            <person name="Haridas S."/>
            <person name="Albert R."/>
            <person name="Binder M."/>
            <person name="Bloem J."/>
            <person name="Labutti K."/>
            <person name="Salamov A."/>
            <person name="Andreopoulos B."/>
            <person name="Baker S."/>
            <person name="Barry K."/>
            <person name="Bills G."/>
            <person name="Bluhm B."/>
            <person name="Cannon C."/>
            <person name="Castanera R."/>
            <person name="Culley D."/>
            <person name="Daum C."/>
            <person name="Ezra D."/>
            <person name="Gonzalez J."/>
            <person name="Henrissat B."/>
            <person name="Kuo A."/>
            <person name="Liang C."/>
            <person name="Lipzen A."/>
            <person name="Lutzoni F."/>
            <person name="Magnuson J."/>
            <person name="Mondo S."/>
            <person name="Nolan M."/>
            <person name="Ohm R."/>
            <person name="Pangilinan J."/>
            <person name="Park H.-J."/>
            <person name="Ramirez L."/>
            <person name="Alfaro M."/>
            <person name="Sun H."/>
            <person name="Tritt A."/>
            <person name="Yoshinaga Y."/>
            <person name="Zwiers L.-H."/>
            <person name="Turgeon B."/>
            <person name="Goodwin S."/>
            <person name="Spatafora J."/>
            <person name="Crous P."/>
            <person name="Grigoriev I."/>
        </authorList>
    </citation>
    <scope>NUCLEOTIDE SEQUENCE</scope>
    <source>
        <strain evidence="1">CBS 130266</strain>
    </source>
</reference>
<dbReference type="Proteomes" id="UP000800235">
    <property type="component" value="Unassembled WGS sequence"/>
</dbReference>
<protein>
    <submittedName>
        <fullName evidence="1">Uncharacterized protein</fullName>
    </submittedName>
</protein>
<proteinExistence type="predicted"/>
<gene>
    <name evidence="1" type="ORF">EJ08DRAFT_560029</name>
</gene>
<keyword evidence="2" id="KW-1185">Reference proteome</keyword>
<dbReference type="OrthoDB" id="5409477at2759"/>
<dbReference type="EMBL" id="MU007010">
    <property type="protein sequence ID" value="KAF2436556.1"/>
    <property type="molecule type" value="Genomic_DNA"/>
</dbReference>
<organism evidence="1 2">
    <name type="scientific">Tothia fuscella</name>
    <dbReference type="NCBI Taxonomy" id="1048955"/>
    <lineage>
        <taxon>Eukaryota</taxon>
        <taxon>Fungi</taxon>
        <taxon>Dikarya</taxon>
        <taxon>Ascomycota</taxon>
        <taxon>Pezizomycotina</taxon>
        <taxon>Dothideomycetes</taxon>
        <taxon>Pleosporomycetidae</taxon>
        <taxon>Venturiales</taxon>
        <taxon>Cylindrosympodiaceae</taxon>
        <taxon>Tothia</taxon>
    </lineage>
</organism>
<comment type="caution">
    <text evidence="1">The sequence shown here is derived from an EMBL/GenBank/DDBJ whole genome shotgun (WGS) entry which is preliminary data.</text>
</comment>